<evidence type="ECO:0000313" key="2">
    <source>
        <dbReference type="Proteomes" id="UP001218218"/>
    </source>
</evidence>
<protein>
    <submittedName>
        <fullName evidence="1">Uncharacterized protein</fullName>
    </submittedName>
</protein>
<evidence type="ECO:0000313" key="1">
    <source>
        <dbReference type="EMBL" id="KAJ7312784.1"/>
    </source>
</evidence>
<organism evidence="1 2">
    <name type="scientific">Mycena albidolilacea</name>
    <dbReference type="NCBI Taxonomy" id="1033008"/>
    <lineage>
        <taxon>Eukaryota</taxon>
        <taxon>Fungi</taxon>
        <taxon>Dikarya</taxon>
        <taxon>Basidiomycota</taxon>
        <taxon>Agaricomycotina</taxon>
        <taxon>Agaricomycetes</taxon>
        <taxon>Agaricomycetidae</taxon>
        <taxon>Agaricales</taxon>
        <taxon>Marasmiineae</taxon>
        <taxon>Mycenaceae</taxon>
        <taxon>Mycena</taxon>
    </lineage>
</organism>
<dbReference type="Proteomes" id="UP001218218">
    <property type="component" value="Unassembled WGS sequence"/>
</dbReference>
<dbReference type="EMBL" id="JARIHO010000070">
    <property type="protein sequence ID" value="KAJ7312784.1"/>
    <property type="molecule type" value="Genomic_DNA"/>
</dbReference>
<comment type="caution">
    <text evidence="1">The sequence shown here is derived from an EMBL/GenBank/DDBJ whole genome shotgun (WGS) entry which is preliminary data.</text>
</comment>
<sequence length="214" mass="23880">MFSDKTDRSEPCSMGMTTGVVRTFISKKSSGEIDNNKYIGGPRRYRGEAVTVVIYGRRAWLGGAWNFGHLVDLDHVSERRQVSHQFRLRASGRGLHAQFTDKIVNLRGARSQRNNEQPRVCHPFQNLHDVQLISAGAFRSAGNAVRPLLSCMPENGGHGRVGSRMYFNLKRQFGVVEDRHEQAAGRVLNHEVDLLDENGGPVLGVVVVKQSTQE</sequence>
<keyword evidence="2" id="KW-1185">Reference proteome</keyword>
<accession>A0AAD7EDQ5</accession>
<dbReference type="AlphaFoldDB" id="A0AAD7EDQ5"/>
<proteinExistence type="predicted"/>
<reference evidence="1" key="1">
    <citation type="submission" date="2023-03" db="EMBL/GenBank/DDBJ databases">
        <title>Massive genome expansion in bonnet fungi (Mycena s.s.) driven by repeated elements and novel gene families across ecological guilds.</title>
        <authorList>
            <consortium name="Lawrence Berkeley National Laboratory"/>
            <person name="Harder C.B."/>
            <person name="Miyauchi S."/>
            <person name="Viragh M."/>
            <person name="Kuo A."/>
            <person name="Thoen E."/>
            <person name="Andreopoulos B."/>
            <person name="Lu D."/>
            <person name="Skrede I."/>
            <person name="Drula E."/>
            <person name="Henrissat B."/>
            <person name="Morin E."/>
            <person name="Kohler A."/>
            <person name="Barry K."/>
            <person name="LaButti K."/>
            <person name="Morin E."/>
            <person name="Salamov A."/>
            <person name="Lipzen A."/>
            <person name="Mereny Z."/>
            <person name="Hegedus B."/>
            <person name="Baldrian P."/>
            <person name="Stursova M."/>
            <person name="Weitz H."/>
            <person name="Taylor A."/>
            <person name="Grigoriev I.V."/>
            <person name="Nagy L.G."/>
            <person name="Martin F."/>
            <person name="Kauserud H."/>
        </authorList>
    </citation>
    <scope>NUCLEOTIDE SEQUENCE</scope>
    <source>
        <strain evidence="1">CBHHK002</strain>
    </source>
</reference>
<name>A0AAD7EDQ5_9AGAR</name>
<gene>
    <name evidence="1" type="ORF">DFH08DRAFT_821948</name>
</gene>